<dbReference type="Proteomes" id="UP000322619">
    <property type="component" value="Unassembled WGS sequence"/>
</dbReference>
<dbReference type="AlphaFoldDB" id="A0A5D0WIV3"/>
<protein>
    <submittedName>
        <fullName evidence="2">Methyltransferase domain-containing protein</fullName>
    </submittedName>
</protein>
<dbReference type="Gene3D" id="3.40.50.150">
    <property type="entry name" value="Vaccinia Virus protein VP39"/>
    <property type="match status" value="1"/>
</dbReference>
<dbReference type="InterPro" id="IPR013216">
    <property type="entry name" value="Methyltransf_11"/>
</dbReference>
<dbReference type="Pfam" id="PF08241">
    <property type="entry name" value="Methyltransf_11"/>
    <property type="match status" value="1"/>
</dbReference>
<accession>A0A5D0WIV3</accession>
<keyword evidence="2" id="KW-0489">Methyltransferase</keyword>
<dbReference type="CDD" id="cd02440">
    <property type="entry name" value="AdoMet_MTases"/>
    <property type="match status" value="1"/>
</dbReference>
<dbReference type="GO" id="GO:0032259">
    <property type="term" value="P:methylation"/>
    <property type="evidence" value="ECO:0007669"/>
    <property type="project" value="UniProtKB-KW"/>
</dbReference>
<evidence type="ECO:0000259" key="1">
    <source>
        <dbReference type="Pfam" id="PF08241"/>
    </source>
</evidence>
<dbReference type="SUPFAM" id="SSF53335">
    <property type="entry name" value="S-adenosyl-L-methionine-dependent methyltransferases"/>
    <property type="match status" value="1"/>
</dbReference>
<reference evidence="2 3" key="1">
    <citation type="submission" date="2019-08" db="EMBL/GenBank/DDBJ databases">
        <title>Isolation and enrichment of carboxydotrophic bacteria from anaerobic sludge for the production of bio-based chemicals from syngas.</title>
        <authorList>
            <person name="Antares A.L."/>
            <person name="Moreira J."/>
            <person name="Diender M."/>
            <person name="Parshina S.N."/>
            <person name="Stams A.J.M."/>
            <person name="Alves M."/>
            <person name="Alves J.I."/>
            <person name="Sousa D.Z."/>
        </authorList>
    </citation>
    <scope>NUCLEOTIDE SEQUENCE [LARGE SCALE GENOMIC DNA]</scope>
    <source>
        <strain evidence="2 3">JM</strain>
    </source>
</reference>
<dbReference type="PANTHER" id="PTHR43861">
    <property type="entry name" value="TRANS-ACONITATE 2-METHYLTRANSFERASE-RELATED"/>
    <property type="match status" value="1"/>
</dbReference>
<comment type="caution">
    <text evidence="2">The sequence shown here is derived from an EMBL/GenBank/DDBJ whole genome shotgun (WGS) entry which is preliminary data.</text>
</comment>
<gene>
    <name evidence="2" type="ORF">FXB42_12750</name>
</gene>
<dbReference type="InterPro" id="IPR023149">
    <property type="entry name" value="Trans_acon_MeTrfase_C"/>
</dbReference>
<dbReference type="PANTHER" id="PTHR43861:SF1">
    <property type="entry name" value="TRANS-ACONITATE 2-METHYLTRANSFERASE"/>
    <property type="match status" value="1"/>
</dbReference>
<dbReference type="InterPro" id="IPR029063">
    <property type="entry name" value="SAM-dependent_MTases_sf"/>
</dbReference>
<sequence length="256" mass="29746">MEDWNVTLYRQFEKERAQPSIDLVNRIEGDSFKRIIDIGCGSGMSTLPLRNRFKEAEIFGADSSPSMLTQAKETVKDVTWLERDCSKPMDDLGQFDLIFSNAALQWFENQAKVIKNLSGMLLPKGLLAVQIPYFSAMTIADCIKKAVQTYDPDIFKGIEKDLHRSYAPGFYYDILTNHFSKIELWQTNYFHQMNDHEDILEFCMSTGLRPYANRFAENQKAEFYNKVLNEVKKGYTVQKDGKILFEFKRIFFIGMK</sequence>
<name>A0A5D0WIV3_9FIRM</name>
<feature type="domain" description="Methyltransferase type 11" evidence="1">
    <location>
        <begin position="36"/>
        <end position="128"/>
    </location>
</feature>
<proteinExistence type="predicted"/>
<keyword evidence="2" id="KW-0808">Transferase</keyword>
<dbReference type="GO" id="GO:0030798">
    <property type="term" value="F:trans-aconitate 2-methyltransferase activity"/>
    <property type="evidence" value="ECO:0007669"/>
    <property type="project" value="InterPro"/>
</dbReference>
<evidence type="ECO:0000313" key="3">
    <source>
        <dbReference type="Proteomes" id="UP000322619"/>
    </source>
</evidence>
<dbReference type="RefSeq" id="WP_148638108.1">
    <property type="nucleotide sequence ID" value="NZ_VSLA01000026.1"/>
</dbReference>
<evidence type="ECO:0000313" key="2">
    <source>
        <dbReference type="EMBL" id="TYC84197.1"/>
    </source>
</evidence>
<dbReference type="Gene3D" id="1.10.150.290">
    <property type="entry name" value="S-adenosyl-L-methionine-dependent methyltransferases"/>
    <property type="match status" value="1"/>
</dbReference>
<dbReference type="EMBL" id="VSLA01000026">
    <property type="protein sequence ID" value="TYC84197.1"/>
    <property type="molecule type" value="Genomic_DNA"/>
</dbReference>
<organism evidence="2 3">
    <name type="scientific">Acetobacterium wieringae</name>
    <dbReference type="NCBI Taxonomy" id="52694"/>
    <lineage>
        <taxon>Bacteria</taxon>
        <taxon>Bacillati</taxon>
        <taxon>Bacillota</taxon>
        <taxon>Clostridia</taxon>
        <taxon>Eubacteriales</taxon>
        <taxon>Eubacteriaceae</taxon>
        <taxon>Acetobacterium</taxon>
    </lineage>
</organism>